<comment type="caution">
    <text evidence="2">The sequence shown here is derived from an EMBL/GenBank/DDBJ whole genome shotgun (WGS) entry which is preliminary data.</text>
</comment>
<keyword evidence="1" id="KW-0813">Transport</keyword>
<dbReference type="Pfam" id="PF10163">
    <property type="entry name" value="EnY2"/>
    <property type="match status" value="1"/>
</dbReference>
<keyword evidence="1" id="KW-0804">Transcription</keyword>
<keyword evidence="1" id="KW-0509">mRNA transport</keyword>
<gene>
    <name evidence="1" type="primary">SUS1</name>
    <name evidence="2" type="ORF">NP233_g25</name>
</gene>
<dbReference type="GO" id="GO:0006368">
    <property type="term" value="P:transcription elongation by RNA polymerase II"/>
    <property type="evidence" value="ECO:0007669"/>
    <property type="project" value="UniProtKB-UniRule"/>
</dbReference>
<keyword evidence="1" id="KW-0539">Nucleus</keyword>
<name>A0AAD5W4U8_9AGAR</name>
<dbReference type="GO" id="GO:0006325">
    <property type="term" value="P:chromatin organization"/>
    <property type="evidence" value="ECO:0007669"/>
    <property type="project" value="UniProtKB-KW"/>
</dbReference>
<dbReference type="GO" id="GO:0005654">
    <property type="term" value="C:nucleoplasm"/>
    <property type="evidence" value="ECO:0007669"/>
    <property type="project" value="UniProtKB-SubCell"/>
</dbReference>
<dbReference type="GO" id="GO:0006406">
    <property type="term" value="P:mRNA export from nucleus"/>
    <property type="evidence" value="ECO:0007669"/>
    <property type="project" value="UniProtKB-UniRule"/>
</dbReference>
<keyword evidence="1" id="KW-0653">Protein transport</keyword>
<sequence>MSLYTQLRRSLVESGEWDQIQAVMHARLNEVGWVDEIKNEESSRNADFQTVLEQVSSHGQSSVPNAIKKEIQALIKRYLEKKFE</sequence>
<evidence type="ECO:0000313" key="2">
    <source>
        <dbReference type="EMBL" id="KAJ3576983.1"/>
    </source>
</evidence>
<comment type="function">
    <text evidence="1">Involved in mRNA export coupled transcription activation by association with both the TREX-2 and the SAGA complexes. At the promoters, SAGA is required for recruitment of the basal transcription machinery. It influences RNA polymerase II transcriptional activity through different activities such as TBP interaction and promoter selectivity, interaction with transcription activators, and chromatin modification through histone acetylation and deubiquitination. Within the SAGA complex, participates to a subcomplex required for deubiquitination of H2B and for the maintenance of steady-state H3 methylation levels. The TREX-2 complex functions in docking export-competent ribonucleoprotein particles (mRNPs) to the nuclear entrance of the nuclear pore complex (nuclear basket). TREX-2 participates in mRNA export and accurate chromatin positioning in the nucleus by tethering genes to the nuclear periphery. May also be involved in cytoplasmic mRNA decay by interaction with components of P-bodies.</text>
</comment>
<dbReference type="AlphaFoldDB" id="A0AAD5W4U8"/>
<keyword evidence="1" id="KW-0156">Chromatin regulator</keyword>
<keyword evidence="1" id="KW-0963">Cytoplasm</keyword>
<keyword evidence="1" id="KW-0010">Activator</keyword>
<dbReference type="InterPro" id="IPR038212">
    <property type="entry name" value="TF_EnY2_sf"/>
</dbReference>
<keyword evidence="1" id="KW-0805">Transcription regulation</keyword>
<dbReference type="InterPro" id="IPR018783">
    <property type="entry name" value="TF_ENY2"/>
</dbReference>
<dbReference type="GO" id="GO:0003713">
    <property type="term" value="F:transcription coactivator activity"/>
    <property type="evidence" value="ECO:0007669"/>
    <property type="project" value="UniProtKB-UniRule"/>
</dbReference>
<accession>A0AAD5W4U8</accession>
<dbReference type="GO" id="GO:0000932">
    <property type="term" value="C:P-body"/>
    <property type="evidence" value="ECO:0007669"/>
    <property type="project" value="UniProtKB-SubCell"/>
</dbReference>
<dbReference type="EMBL" id="JANIEX010000001">
    <property type="protein sequence ID" value="KAJ3576983.1"/>
    <property type="molecule type" value="Genomic_DNA"/>
</dbReference>
<comment type="similarity">
    <text evidence="1">Belongs to the ENY2 family.</text>
</comment>
<dbReference type="GO" id="GO:0071819">
    <property type="term" value="C:DUBm complex"/>
    <property type="evidence" value="ECO:0007669"/>
    <property type="project" value="UniProtKB-UniRule"/>
</dbReference>
<dbReference type="GO" id="GO:0070390">
    <property type="term" value="C:transcription export complex 2"/>
    <property type="evidence" value="ECO:0007669"/>
    <property type="project" value="UniProtKB-UniRule"/>
</dbReference>
<keyword evidence="3" id="KW-1185">Reference proteome</keyword>
<organism evidence="2 3">
    <name type="scientific">Leucocoprinus birnbaumii</name>
    <dbReference type="NCBI Taxonomy" id="56174"/>
    <lineage>
        <taxon>Eukaryota</taxon>
        <taxon>Fungi</taxon>
        <taxon>Dikarya</taxon>
        <taxon>Basidiomycota</taxon>
        <taxon>Agaricomycotina</taxon>
        <taxon>Agaricomycetes</taxon>
        <taxon>Agaricomycetidae</taxon>
        <taxon>Agaricales</taxon>
        <taxon>Agaricineae</taxon>
        <taxon>Agaricaceae</taxon>
        <taxon>Leucocoprinus</taxon>
    </lineage>
</organism>
<evidence type="ECO:0000256" key="1">
    <source>
        <dbReference type="HAMAP-Rule" id="MF_03046"/>
    </source>
</evidence>
<dbReference type="Proteomes" id="UP001213000">
    <property type="component" value="Unassembled WGS sequence"/>
</dbReference>
<dbReference type="PANTHER" id="PTHR12514">
    <property type="entry name" value="ENHANCER OF YELLOW 2 TRANSCRIPTION FACTOR"/>
    <property type="match status" value="1"/>
</dbReference>
<comment type="subcellular location">
    <subcellularLocation>
        <location evidence="1">Nucleus</location>
        <location evidence="1">Nucleoplasm</location>
    </subcellularLocation>
    <subcellularLocation>
        <location evidence="1">Cytoplasm</location>
        <location evidence="1">P-body</location>
    </subcellularLocation>
</comment>
<dbReference type="GO" id="GO:0005643">
    <property type="term" value="C:nuclear pore"/>
    <property type="evidence" value="ECO:0007669"/>
    <property type="project" value="UniProtKB-UniRule"/>
</dbReference>
<dbReference type="Gene3D" id="1.10.246.140">
    <property type="match status" value="1"/>
</dbReference>
<proteinExistence type="inferred from homology"/>
<keyword evidence="1" id="KW-0811">Translocation</keyword>
<comment type="subunit">
    <text evidence="1">Component of the nuclear pore complex (NPC)-associated TREX-2 complex (transcription and export complex 2), composed of at least SUS1, SAC3, THP1, SEM1, and CDC31. TREX-2 contains 2 SUS1 chains. The TREX-2 complex interacts with the nucleoporin NUP1. Component of the 1.8 MDa SAGA transcription coactivator-HAT complex. SAGA is built of 5 distinct domains with specialized functions. Within the SAGA complex, SUS1, SGF11, SGF73 and UBP8 form an additional subcomplex of SAGA called the DUB module (deubiquitination module). Interacts directly with THP1, SAC3, SGF11, and with the RNA polymerase II.</text>
</comment>
<dbReference type="GO" id="GO:0015031">
    <property type="term" value="P:protein transport"/>
    <property type="evidence" value="ECO:0007669"/>
    <property type="project" value="UniProtKB-KW"/>
</dbReference>
<evidence type="ECO:0000313" key="3">
    <source>
        <dbReference type="Proteomes" id="UP001213000"/>
    </source>
</evidence>
<dbReference type="HAMAP" id="MF_03046">
    <property type="entry name" value="ENY2_Sus1"/>
    <property type="match status" value="1"/>
</dbReference>
<reference evidence="2" key="1">
    <citation type="submission" date="2022-07" db="EMBL/GenBank/DDBJ databases">
        <title>Genome Sequence of Leucocoprinus birnbaumii.</title>
        <authorList>
            <person name="Buettner E."/>
        </authorList>
    </citation>
    <scope>NUCLEOTIDE SEQUENCE</scope>
    <source>
        <strain evidence="2">VT141</strain>
    </source>
</reference>
<protein>
    <recommendedName>
        <fullName evidence="1">Transcription and mRNA export factor SUS1</fullName>
    </recommendedName>
</protein>
<dbReference type="GO" id="GO:0000124">
    <property type="term" value="C:SAGA complex"/>
    <property type="evidence" value="ECO:0007669"/>
    <property type="project" value="UniProtKB-UniRule"/>
</dbReference>